<dbReference type="InterPro" id="IPR001173">
    <property type="entry name" value="Glyco_trans_2-like"/>
</dbReference>
<gene>
    <name evidence="3" type="ORF">DLJ48_01515</name>
    <name evidence="2" type="ORF">EVC35_06750</name>
</gene>
<sequence>MKLTSTVIVATYNGSKYIHDQLASIDDQVVRPTKVIIRDDQSTDKTAEIVSRYIKEKDLSGSWDFKVNAKRKGWRRNFVDMYDQAETDIVFLSDQDDMWKRDKVADYLKCFAEEQKAEVLVSDYSFLPRNQKILPMASMPEVGQNGFYRVLPDIANILIRRDGCTIAMRKSIIETAKKVFSKVKIDSNGLPQSHDQAIWIAGLMRGSLYHLKKPLMLRRAHADSTWQLERKNHQNHFAATAEENPNYIDFLKAIDHFLLHDHSSAELPKNILEKVLSKRINESQGRTAVVS</sequence>
<dbReference type="Gene3D" id="3.90.550.10">
    <property type="entry name" value="Spore Coat Polysaccharide Biosynthesis Protein SpsA, Chain A"/>
    <property type="match status" value="1"/>
</dbReference>
<evidence type="ECO:0000313" key="4">
    <source>
        <dbReference type="Proteomes" id="UP000286907"/>
    </source>
</evidence>
<name>A0AAJ1RDE2_9LACO</name>
<dbReference type="SUPFAM" id="SSF53448">
    <property type="entry name" value="Nucleotide-diphospho-sugar transferases"/>
    <property type="match status" value="1"/>
</dbReference>
<accession>A0AAJ1RDE2</accession>
<reference evidence="3 4" key="1">
    <citation type="journal article" date="2019" name="Syst. Appl. Microbiol.">
        <title>Oenococcus sicerae sp. nov., isolated from French cider.</title>
        <authorList>
            <person name="Cousin F.J."/>
            <person name="Le Guellec R."/>
            <person name="Chagnot C."/>
            <person name="Goux D."/>
            <person name="Dalmasso M."/>
            <person name="Laplace J.M."/>
            <person name="Cretenet M."/>
        </authorList>
    </citation>
    <scope>NUCLEOTIDE SEQUENCE [LARGE SCALE GENOMIC DNA]</scope>
    <source>
        <strain evidence="3 4">UCMA 15228</strain>
    </source>
</reference>
<dbReference type="InterPro" id="IPR029044">
    <property type="entry name" value="Nucleotide-diphossugar_trans"/>
</dbReference>
<dbReference type="PANTHER" id="PTHR22916">
    <property type="entry name" value="GLYCOSYLTRANSFERASE"/>
    <property type="match status" value="1"/>
</dbReference>
<dbReference type="PANTHER" id="PTHR22916:SF3">
    <property type="entry name" value="UDP-GLCNAC:BETAGAL BETA-1,3-N-ACETYLGLUCOSAMINYLTRANSFERASE-LIKE PROTEIN 1"/>
    <property type="match status" value="1"/>
</dbReference>
<evidence type="ECO:0000313" key="5">
    <source>
        <dbReference type="Proteomes" id="UP001167919"/>
    </source>
</evidence>
<dbReference type="GO" id="GO:0016758">
    <property type="term" value="F:hexosyltransferase activity"/>
    <property type="evidence" value="ECO:0007669"/>
    <property type="project" value="UniProtKB-ARBA"/>
</dbReference>
<dbReference type="RefSeq" id="WP_128685281.1">
    <property type="nucleotide sequence ID" value="NZ_CP029684.2"/>
</dbReference>
<dbReference type="Pfam" id="PF00535">
    <property type="entry name" value="Glycos_transf_2"/>
    <property type="match status" value="1"/>
</dbReference>
<evidence type="ECO:0000313" key="2">
    <source>
        <dbReference type="EMBL" id="MDN6900702.1"/>
    </source>
</evidence>
<evidence type="ECO:0000259" key="1">
    <source>
        <dbReference type="Pfam" id="PF00535"/>
    </source>
</evidence>
<organism evidence="2 5">
    <name type="scientific">Oenococcus sicerae</name>
    <dbReference type="NCBI Taxonomy" id="2203724"/>
    <lineage>
        <taxon>Bacteria</taxon>
        <taxon>Bacillati</taxon>
        <taxon>Bacillota</taxon>
        <taxon>Bacilli</taxon>
        <taxon>Lactobacillales</taxon>
        <taxon>Lactobacillaceae</taxon>
        <taxon>Oenococcus</taxon>
    </lineage>
</organism>
<dbReference type="Proteomes" id="UP000286907">
    <property type="component" value="Chromosome"/>
</dbReference>
<feature type="domain" description="Glycosyltransferase 2-like" evidence="1">
    <location>
        <begin position="6"/>
        <end position="159"/>
    </location>
</feature>
<evidence type="ECO:0000313" key="3">
    <source>
        <dbReference type="EMBL" id="QAS69296.1"/>
    </source>
</evidence>
<reference evidence="2" key="2">
    <citation type="submission" date="2019-01" db="EMBL/GenBank/DDBJ databases">
        <title>Oenococcus sicerae UCMA17102.</title>
        <authorList>
            <person name="Cousin F.J."/>
            <person name="Le Guellec R."/>
            <person name="Cretenet M."/>
        </authorList>
    </citation>
    <scope>NUCLEOTIDE SEQUENCE</scope>
    <source>
        <strain evidence="2">UCMA17102</strain>
    </source>
</reference>
<proteinExistence type="predicted"/>
<dbReference type="Proteomes" id="UP001167919">
    <property type="component" value="Unassembled WGS sequence"/>
</dbReference>
<dbReference type="AlphaFoldDB" id="A0AAJ1RDE2"/>
<reference evidence="3" key="3">
    <citation type="submission" date="2020-01" db="EMBL/GenBank/DDBJ databases">
        <authorList>
            <person name="Cousin F.J."/>
            <person name="Le Guellec R."/>
            <person name="Cretenet M."/>
        </authorList>
    </citation>
    <scope>NUCLEOTIDE SEQUENCE</scope>
    <source>
        <strain evidence="3">UCMA 15228</strain>
    </source>
</reference>
<dbReference type="EMBL" id="SDWY01000003">
    <property type="protein sequence ID" value="MDN6900702.1"/>
    <property type="molecule type" value="Genomic_DNA"/>
</dbReference>
<dbReference type="EMBL" id="CP029684">
    <property type="protein sequence ID" value="QAS69296.1"/>
    <property type="molecule type" value="Genomic_DNA"/>
</dbReference>
<protein>
    <submittedName>
        <fullName evidence="2">Glycosyltransferase</fullName>
    </submittedName>
</protein>
<keyword evidence="4" id="KW-1185">Reference proteome</keyword>